<organism evidence="11 12">
    <name type="scientific">Paractinoplanes globisporus</name>
    <dbReference type="NCBI Taxonomy" id="113565"/>
    <lineage>
        <taxon>Bacteria</taxon>
        <taxon>Bacillati</taxon>
        <taxon>Actinomycetota</taxon>
        <taxon>Actinomycetes</taxon>
        <taxon>Micromonosporales</taxon>
        <taxon>Micromonosporaceae</taxon>
        <taxon>Paractinoplanes</taxon>
    </lineage>
</organism>
<keyword evidence="5" id="KW-0012">Acyltransferase</keyword>
<dbReference type="InterPro" id="IPR041280">
    <property type="entry name" value="Big_10"/>
</dbReference>
<name>A0ABW6WIJ1_9ACTN</name>
<dbReference type="Gene3D" id="2.40.440.10">
    <property type="entry name" value="L,D-transpeptidase catalytic domain-like"/>
    <property type="match status" value="1"/>
</dbReference>
<evidence type="ECO:0000256" key="9">
    <source>
        <dbReference type="SAM" id="SignalP"/>
    </source>
</evidence>
<accession>A0ABW6WIJ1</accession>
<proteinExistence type="predicted"/>
<evidence type="ECO:0000256" key="7">
    <source>
        <dbReference type="PROSITE-ProRule" id="PRU01373"/>
    </source>
</evidence>
<dbReference type="InterPro" id="IPR005490">
    <property type="entry name" value="LD_TPept_cat_dom"/>
</dbReference>
<feature type="signal peptide" evidence="9">
    <location>
        <begin position="1"/>
        <end position="26"/>
    </location>
</feature>
<evidence type="ECO:0000256" key="8">
    <source>
        <dbReference type="SAM" id="MobiDB-lite"/>
    </source>
</evidence>
<dbReference type="Pfam" id="PF03734">
    <property type="entry name" value="YkuD"/>
    <property type="match status" value="1"/>
</dbReference>
<dbReference type="Proteomes" id="UP001602245">
    <property type="component" value="Unassembled WGS sequence"/>
</dbReference>
<dbReference type="PANTHER" id="PTHR30582">
    <property type="entry name" value="L,D-TRANSPEPTIDASE"/>
    <property type="match status" value="1"/>
</dbReference>
<feature type="domain" description="L,D-TPase catalytic" evidence="10">
    <location>
        <begin position="176"/>
        <end position="290"/>
    </location>
</feature>
<keyword evidence="6 7" id="KW-0961">Cell wall biogenesis/degradation</keyword>
<dbReference type="Pfam" id="PF17964">
    <property type="entry name" value="Big_10"/>
    <property type="match status" value="1"/>
</dbReference>
<evidence type="ECO:0000256" key="4">
    <source>
        <dbReference type="ARBA" id="ARBA00022984"/>
    </source>
</evidence>
<feature type="active site" description="Nucleophile" evidence="7">
    <location>
        <position position="267"/>
    </location>
</feature>
<evidence type="ECO:0000256" key="5">
    <source>
        <dbReference type="ARBA" id="ARBA00023315"/>
    </source>
</evidence>
<evidence type="ECO:0000256" key="3">
    <source>
        <dbReference type="ARBA" id="ARBA00022960"/>
    </source>
</evidence>
<comment type="caution">
    <text evidence="11">The sequence shown here is derived from an EMBL/GenBank/DDBJ whole genome shotgun (WGS) entry which is preliminary data.</text>
</comment>
<keyword evidence="12" id="KW-1185">Reference proteome</keyword>
<keyword evidence="9" id="KW-0732">Signal</keyword>
<feature type="compositionally biased region" description="Low complexity" evidence="8">
    <location>
        <begin position="46"/>
        <end position="62"/>
    </location>
</feature>
<feature type="active site" description="Proton donor/acceptor" evidence="7">
    <location>
        <position position="249"/>
    </location>
</feature>
<comment type="pathway">
    <text evidence="1 7">Cell wall biogenesis; peptidoglycan biosynthesis.</text>
</comment>
<dbReference type="InterPro" id="IPR050979">
    <property type="entry name" value="LD-transpeptidase"/>
</dbReference>
<evidence type="ECO:0000259" key="10">
    <source>
        <dbReference type="PROSITE" id="PS52029"/>
    </source>
</evidence>
<dbReference type="SUPFAM" id="SSF141523">
    <property type="entry name" value="L,D-transpeptidase catalytic domain-like"/>
    <property type="match status" value="1"/>
</dbReference>
<evidence type="ECO:0000313" key="12">
    <source>
        <dbReference type="Proteomes" id="UP001602245"/>
    </source>
</evidence>
<keyword evidence="3 7" id="KW-0133">Cell shape</keyword>
<dbReference type="InterPro" id="IPR038063">
    <property type="entry name" value="Transpep_catalytic_dom"/>
</dbReference>
<feature type="region of interest" description="Disordered" evidence="8">
    <location>
        <begin position="31"/>
        <end position="62"/>
    </location>
</feature>
<dbReference type="CDD" id="cd16913">
    <property type="entry name" value="YkuD_like"/>
    <property type="match status" value="1"/>
</dbReference>
<gene>
    <name evidence="11" type="ORF">ACFY35_27060</name>
</gene>
<evidence type="ECO:0000256" key="1">
    <source>
        <dbReference type="ARBA" id="ARBA00004752"/>
    </source>
</evidence>
<evidence type="ECO:0000313" key="11">
    <source>
        <dbReference type="EMBL" id="MFF5293111.1"/>
    </source>
</evidence>
<sequence>MKRSRSWRSTATLVAFGLVLALPAGCGGSSKDSAARGGTASGGSSAGASAPPAASASASPTPAGKPVHVRLFQGDGSSWGVGMPIIAYLSAKITDAREFAAATTVTVNGEPADGAWFFQRSAIYSGYPIEAHYRLQNYWPAHAKIHMDLATKGHSAGTGMVFDNSLTLDMSTIAANISRIDGHKERMVVTSDGKQVFSVPVSLGKASTPTFSGVKVVMERDQVQRMTGPGYDLKVPWSVRITNSGEFVHSAAWNGGNIGQRSTSHGCTNLRDADAKRFFAFAHVGDVTIYTNTGGPTMPSWDGYGDWNLSWSTWQSGGLLHTT</sequence>
<dbReference type="PROSITE" id="PS52029">
    <property type="entry name" value="LD_TPASE"/>
    <property type="match status" value="1"/>
</dbReference>
<dbReference type="PANTHER" id="PTHR30582:SF2">
    <property type="entry name" value="L,D-TRANSPEPTIDASE YCIB-RELATED"/>
    <property type="match status" value="1"/>
</dbReference>
<dbReference type="RefSeq" id="WP_084699138.1">
    <property type="nucleotide sequence ID" value="NZ_JBIAZU010000005.1"/>
</dbReference>
<dbReference type="EMBL" id="JBIAZU010000005">
    <property type="protein sequence ID" value="MFF5293111.1"/>
    <property type="molecule type" value="Genomic_DNA"/>
</dbReference>
<evidence type="ECO:0000256" key="2">
    <source>
        <dbReference type="ARBA" id="ARBA00022679"/>
    </source>
</evidence>
<evidence type="ECO:0000256" key="6">
    <source>
        <dbReference type="ARBA" id="ARBA00023316"/>
    </source>
</evidence>
<keyword evidence="4 7" id="KW-0573">Peptidoglycan synthesis</keyword>
<keyword evidence="2" id="KW-0808">Transferase</keyword>
<feature type="chain" id="PRO_5045105170" evidence="9">
    <location>
        <begin position="27"/>
        <end position="323"/>
    </location>
</feature>
<protein>
    <submittedName>
        <fullName evidence="11">L,D-transpeptidase</fullName>
    </submittedName>
</protein>
<dbReference type="Gene3D" id="2.60.40.3710">
    <property type="match status" value="1"/>
</dbReference>
<reference evidence="11 12" key="1">
    <citation type="submission" date="2024-10" db="EMBL/GenBank/DDBJ databases">
        <title>The Natural Products Discovery Center: Release of the First 8490 Sequenced Strains for Exploring Actinobacteria Biosynthetic Diversity.</title>
        <authorList>
            <person name="Kalkreuter E."/>
            <person name="Kautsar S.A."/>
            <person name="Yang D."/>
            <person name="Bader C.D."/>
            <person name="Teijaro C.N."/>
            <person name="Fluegel L."/>
            <person name="Davis C.M."/>
            <person name="Simpson J.R."/>
            <person name="Lauterbach L."/>
            <person name="Steele A.D."/>
            <person name="Gui C."/>
            <person name="Meng S."/>
            <person name="Li G."/>
            <person name="Viehrig K."/>
            <person name="Ye F."/>
            <person name="Su P."/>
            <person name="Kiefer A.F."/>
            <person name="Nichols A."/>
            <person name="Cepeda A.J."/>
            <person name="Yan W."/>
            <person name="Fan B."/>
            <person name="Jiang Y."/>
            <person name="Adhikari A."/>
            <person name="Zheng C.-J."/>
            <person name="Schuster L."/>
            <person name="Cowan T.M."/>
            <person name="Smanski M.J."/>
            <person name="Chevrette M.G."/>
            <person name="De Carvalho L.P.S."/>
            <person name="Shen B."/>
        </authorList>
    </citation>
    <scope>NUCLEOTIDE SEQUENCE [LARGE SCALE GENOMIC DNA]</scope>
    <source>
        <strain evidence="11 12">NPDC000087</strain>
    </source>
</reference>